<dbReference type="Pfam" id="PF08352">
    <property type="entry name" value="oligo_HPY"/>
    <property type="match status" value="1"/>
</dbReference>
<evidence type="ECO:0000256" key="2">
    <source>
        <dbReference type="ARBA" id="ARBA00005417"/>
    </source>
</evidence>
<organism evidence="11 12">
    <name type="scientific">Caldicoprobacter faecalis</name>
    <dbReference type="NCBI Taxonomy" id="937334"/>
    <lineage>
        <taxon>Bacteria</taxon>
        <taxon>Bacillati</taxon>
        <taxon>Bacillota</taxon>
        <taxon>Clostridia</taxon>
        <taxon>Caldicoprobacterales</taxon>
        <taxon>Caldicoprobacteraceae</taxon>
        <taxon>Caldicoprobacter</taxon>
    </lineage>
</organism>
<keyword evidence="7 11" id="KW-0067">ATP-binding</keyword>
<dbReference type="PROSITE" id="PS00211">
    <property type="entry name" value="ABC_TRANSPORTER_1"/>
    <property type="match status" value="1"/>
</dbReference>
<name>A0A1I5YR55_9FIRM</name>
<evidence type="ECO:0000256" key="8">
    <source>
        <dbReference type="ARBA" id="ARBA00022967"/>
    </source>
</evidence>
<keyword evidence="9" id="KW-0472">Membrane</keyword>
<evidence type="ECO:0000256" key="1">
    <source>
        <dbReference type="ARBA" id="ARBA00004202"/>
    </source>
</evidence>
<dbReference type="EMBL" id="FOXR01000059">
    <property type="protein sequence ID" value="SFQ46723.1"/>
    <property type="molecule type" value="Genomic_DNA"/>
</dbReference>
<dbReference type="InterPro" id="IPR027417">
    <property type="entry name" value="P-loop_NTPase"/>
</dbReference>
<keyword evidence="3" id="KW-0813">Transport</keyword>
<dbReference type="FunFam" id="3.40.50.300:FF:000016">
    <property type="entry name" value="Oligopeptide ABC transporter ATP-binding component"/>
    <property type="match status" value="1"/>
</dbReference>
<evidence type="ECO:0000256" key="4">
    <source>
        <dbReference type="ARBA" id="ARBA00022475"/>
    </source>
</evidence>
<dbReference type="CDD" id="cd03257">
    <property type="entry name" value="ABC_NikE_OppD_transporters"/>
    <property type="match status" value="1"/>
</dbReference>
<evidence type="ECO:0000256" key="9">
    <source>
        <dbReference type="ARBA" id="ARBA00023136"/>
    </source>
</evidence>
<sequence>MGDNVLLEVKNLRTYFFLDEGVVKAVDGVNFKIEKGKTFGVVGESGCGKSITAQSILRILPPRGEIVEGEIIFYRDDGSVDLVKLDPKGQEIRDIRGKEVAMVFQEPMTALAPVYTIGDQIIEAILLHQNVTKEQARKIAIDLLGRVGIPKPEERVDAYPFELSGGMRQRAMIAMAISSNPSLLIADEPTTALDVTIQAQILDLIKNLQKEMGMATMLITHNMGVIAEMADDVAVMYLGKIVESGPVNEIFYNPKHPYTVALLKSIPKVGKKVKGRLESIEGMVPDPYNLPTGCRFHPRCPSYVEGTCDKAEPPEIEITTGHKVSCFLYGGR</sequence>
<evidence type="ECO:0000256" key="7">
    <source>
        <dbReference type="ARBA" id="ARBA00022840"/>
    </source>
</evidence>
<dbReference type="PROSITE" id="PS50893">
    <property type="entry name" value="ABC_TRANSPORTER_2"/>
    <property type="match status" value="1"/>
</dbReference>
<dbReference type="SUPFAM" id="SSF52540">
    <property type="entry name" value="P-loop containing nucleoside triphosphate hydrolases"/>
    <property type="match status" value="1"/>
</dbReference>
<evidence type="ECO:0000256" key="5">
    <source>
        <dbReference type="ARBA" id="ARBA00022519"/>
    </source>
</evidence>
<evidence type="ECO:0000313" key="11">
    <source>
        <dbReference type="EMBL" id="SFQ46723.1"/>
    </source>
</evidence>
<keyword evidence="4" id="KW-1003">Cell membrane</keyword>
<protein>
    <submittedName>
        <fullName evidence="11">Peptide/nickel transport system ATP-binding protein</fullName>
    </submittedName>
</protein>
<dbReference type="RefSeq" id="WP_025748121.1">
    <property type="nucleotide sequence ID" value="NZ_FOXR01000059.1"/>
</dbReference>
<keyword evidence="6" id="KW-0547">Nucleotide-binding</keyword>
<proteinExistence type="inferred from homology"/>
<dbReference type="InterPro" id="IPR017871">
    <property type="entry name" value="ABC_transporter-like_CS"/>
</dbReference>
<dbReference type="GO" id="GO:0015833">
    <property type="term" value="P:peptide transport"/>
    <property type="evidence" value="ECO:0007669"/>
    <property type="project" value="InterPro"/>
</dbReference>
<dbReference type="NCBIfam" id="TIGR01727">
    <property type="entry name" value="oligo_HPY"/>
    <property type="match status" value="1"/>
</dbReference>
<keyword evidence="8" id="KW-1278">Translocase</keyword>
<dbReference type="GO" id="GO:0016887">
    <property type="term" value="F:ATP hydrolysis activity"/>
    <property type="evidence" value="ECO:0007669"/>
    <property type="project" value="InterPro"/>
</dbReference>
<dbReference type="Pfam" id="PF00005">
    <property type="entry name" value="ABC_tran"/>
    <property type="match status" value="1"/>
</dbReference>
<comment type="subcellular location">
    <subcellularLocation>
        <location evidence="1">Cell membrane</location>
        <topology evidence="1">Peripheral membrane protein</topology>
    </subcellularLocation>
</comment>
<evidence type="ECO:0000313" key="12">
    <source>
        <dbReference type="Proteomes" id="UP000198577"/>
    </source>
</evidence>
<dbReference type="AlphaFoldDB" id="A0A1I5YR55"/>
<keyword evidence="5" id="KW-0997">Cell inner membrane</keyword>
<dbReference type="InterPro" id="IPR050388">
    <property type="entry name" value="ABC_Ni/Peptide_Import"/>
</dbReference>
<feature type="domain" description="ABC transporter" evidence="10">
    <location>
        <begin position="7"/>
        <end position="263"/>
    </location>
</feature>
<dbReference type="OrthoDB" id="9806285at2"/>
<evidence type="ECO:0000256" key="6">
    <source>
        <dbReference type="ARBA" id="ARBA00022741"/>
    </source>
</evidence>
<dbReference type="STRING" id="937334.SAMN05444406_1594"/>
<dbReference type="GO" id="GO:0005524">
    <property type="term" value="F:ATP binding"/>
    <property type="evidence" value="ECO:0007669"/>
    <property type="project" value="UniProtKB-KW"/>
</dbReference>
<reference evidence="11 12" key="1">
    <citation type="submission" date="2016-10" db="EMBL/GenBank/DDBJ databases">
        <authorList>
            <person name="de Groot N.N."/>
        </authorList>
    </citation>
    <scope>NUCLEOTIDE SEQUENCE [LARGE SCALE GENOMIC DNA]</scope>
    <source>
        <strain evidence="11 12">DSM 20678</strain>
    </source>
</reference>
<dbReference type="InterPro" id="IPR003439">
    <property type="entry name" value="ABC_transporter-like_ATP-bd"/>
</dbReference>
<evidence type="ECO:0000259" key="10">
    <source>
        <dbReference type="PROSITE" id="PS50893"/>
    </source>
</evidence>
<keyword evidence="12" id="KW-1185">Reference proteome</keyword>
<accession>A0A1I5YR55</accession>
<dbReference type="SMART" id="SM00382">
    <property type="entry name" value="AAA"/>
    <property type="match status" value="1"/>
</dbReference>
<comment type="similarity">
    <text evidence="2">Belongs to the ABC transporter superfamily.</text>
</comment>
<dbReference type="GO" id="GO:0005886">
    <property type="term" value="C:plasma membrane"/>
    <property type="evidence" value="ECO:0007669"/>
    <property type="project" value="UniProtKB-SubCell"/>
</dbReference>
<gene>
    <name evidence="11" type="ORF">SAMN05444406_1594</name>
</gene>
<dbReference type="PANTHER" id="PTHR43297">
    <property type="entry name" value="OLIGOPEPTIDE TRANSPORT ATP-BINDING PROTEIN APPD"/>
    <property type="match status" value="1"/>
</dbReference>
<dbReference type="InterPro" id="IPR013563">
    <property type="entry name" value="Oligopep_ABC_C"/>
</dbReference>
<dbReference type="Gene3D" id="3.40.50.300">
    <property type="entry name" value="P-loop containing nucleotide triphosphate hydrolases"/>
    <property type="match status" value="1"/>
</dbReference>
<dbReference type="InterPro" id="IPR003593">
    <property type="entry name" value="AAA+_ATPase"/>
</dbReference>
<dbReference type="PANTHER" id="PTHR43297:SF14">
    <property type="entry name" value="ATPASE AAA-TYPE CORE DOMAIN-CONTAINING PROTEIN"/>
    <property type="match status" value="1"/>
</dbReference>
<dbReference type="Proteomes" id="UP000198577">
    <property type="component" value="Unassembled WGS sequence"/>
</dbReference>
<evidence type="ECO:0000256" key="3">
    <source>
        <dbReference type="ARBA" id="ARBA00022448"/>
    </source>
</evidence>